<proteinExistence type="predicted"/>
<dbReference type="EMBL" id="JAOTOJ010000001">
    <property type="protein sequence ID" value="KAK9410608.1"/>
    <property type="molecule type" value="Genomic_DNA"/>
</dbReference>
<accession>A0AAW1C997</accession>
<reference evidence="1 2" key="1">
    <citation type="journal article" date="2024" name="Proc. Natl. Acad. Sci. U.S.A.">
        <title>The genetic regulatory architecture and epigenomic basis for age-related changes in rattlesnake venom.</title>
        <authorList>
            <person name="Hogan M.P."/>
            <person name="Holding M.L."/>
            <person name="Nystrom G.S."/>
            <person name="Colston T.J."/>
            <person name="Bartlett D.A."/>
            <person name="Mason A.J."/>
            <person name="Ellsworth S.A."/>
            <person name="Rautsaw R.M."/>
            <person name="Lawrence K.C."/>
            <person name="Strickland J.L."/>
            <person name="He B."/>
            <person name="Fraser P."/>
            <person name="Margres M.J."/>
            <person name="Gilbert D.M."/>
            <person name="Gibbs H.L."/>
            <person name="Parkinson C.L."/>
            <person name="Rokyta D.R."/>
        </authorList>
    </citation>
    <scope>NUCLEOTIDE SEQUENCE [LARGE SCALE GENOMIC DNA]</scope>
    <source>
        <strain evidence="1">DRR0105</strain>
    </source>
</reference>
<dbReference type="Proteomes" id="UP001474421">
    <property type="component" value="Unassembled WGS sequence"/>
</dbReference>
<name>A0AAW1C997_CROAD</name>
<evidence type="ECO:0000313" key="1">
    <source>
        <dbReference type="EMBL" id="KAK9410608.1"/>
    </source>
</evidence>
<gene>
    <name evidence="1" type="ORF">NXF25_001783</name>
</gene>
<comment type="caution">
    <text evidence="1">The sequence shown here is derived from an EMBL/GenBank/DDBJ whole genome shotgun (WGS) entry which is preliminary data.</text>
</comment>
<evidence type="ECO:0000313" key="2">
    <source>
        <dbReference type="Proteomes" id="UP001474421"/>
    </source>
</evidence>
<keyword evidence="2" id="KW-1185">Reference proteome</keyword>
<organism evidence="1 2">
    <name type="scientific">Crotalus adamanteus</name>
    <name type="common">Eastern diamondback rattlesnake</name>
    <dbReference type="NCBI Taxonomy" id="8729"/>
    <lineage>
        <taxon>Eukaryota</taxon>
        <taxon>Metazoa</taxon>
        <taxon>Chordata</taxon>
        <taxon>Craniata</taxon>
        <taxon>Vertebrata</taxon>
        <taxon>Euteleostomi</taxon>
        <taxon>Lepidosauria</taxon>
        <taxon>Squamata</taxon>
        <taxon>Bifurcata</taxon>
        <taxon>Unidentata</taxon>
        <taxon>Episquamata</taxon>
        <taxon>Toxicofera</taxon>
        <taxon>Serpentes</taxon>
        <taxon>Colubroidea</taxon>
        <taxon>Viperidae</taxon>
        <taxon>Crotalinae</taxon>
        <taxon>Crotalus</taxon>
    </lineage>
</organism>
<sequence>MDRYSHLYLSQWAMVGAVTAALQGEAMEWVANLHSDHARELANVGAFLGALRTPFEDISRIRRAEGEILGIKQWG</sequence>
<dbReference type="AlphaFoldDB" id="A0AAW1C997"/>
<protein>
    <submittedName>
        <fullName evidence="1">RTL1: Retrotransposon-like 1</fullName>
    </submittedName>
</protein>